<evidence type="ECO:0000256" key="7">
    <source>
        <dbReference type="PROSITE-ProRule" id="PRU01373"/>
    </source>
</evidence>
<evidence type="ECO:0000259" key="9">
    <source>
        <dbReference type="PROSITE" id="PS52029"/>
    </source>
</evidence>
<comment type="similarity">
    <text evidence="2">Belongs to the YkuD family.</text>
</comment>
<evidence type="ECO:0000256" key="4">
    <source>
        <dbReference type="ARBA" id="ARBA00022960"/>
    </source>
</evidence>
<feature type="chain" id="PRO_5015416581" evidence="8">
    <location>
        <begin position="23"/>
        <end position="579"/>
    </location>
</feature>
<reference evidence="10 11" key="1">
    <citation type="submission" date="2016-12" db="EMBL/GenBank/DDBJ databases">
        <title>Diversity of luminous bacteria.</title>
        <authorList>
            <person name="Yoshizawa S."/>
            <person name="Kogure K."/>
        </authorList>
    </citation>
    <scope>NUCLEOTIDE SEQUENCE [LARGE SCALE GENOMIC DNA]</scope>
    <source>
        <strain evidence="10 11">LC1-200</strain>
    </source>
</reference>
<dbReference type="Gene3D" id="1.10.101.10">
    <property type="entry name" value="PGBD-like superfamily/PGBD"/>
    <property type="match status" value="1"/>
</dbReference>
<name>A0A2S7VYP3_PHOAN</name>
<dbReference type="RefSeq" id="WP_105060442.1">
    <property type="nucleotide sequence ID" value="NZ_MSCJ01000001.1"/>
</dbReference>
<protein>
    <submittedName>
        <fullName evidence="10">Murein L,D-transpeptidase</fullName>
    </submittedName>
</protein>
<feature type="active site" description="Proton donor/acceptor" evidence="7">
    <location>
        <position position="474"/>
    </location>
</feature>
<dbReference type="GO" id="GO:0071555">
    <property type="term" value="P:cell wall organization"/>
    <property type="evidence" value="ECO:0007669"/>
    <property type="project" value="UniProtKB-UniRule"/>
</dbReference>
<dbReference type="SUPFAM" id="SSF141523">
    <property type="entry name" value="L,D-transpeptidase catalytic domain-like"/>
    <property type="match status" value="1"/>
</dbReference>
<dbReference type="CDD" id="cd16913">
    <property type="entry name" value="YkuD_like"/>
    <property type="match status" value="1"/>
</dbReference>
<evidence type="ECO:0000256" key="1">
    <source>
        <dbReference type="ARBA" id="ARBA00004752"/>
    </source>
</evidence>
<feature type="domain" description="L,D-TPase catalytic" evidence="9">
    <location>
        <begin position="340"/>
        <end position="517"/>
    </location>
</feature>
<dbReference type="AlphaFoldDB" id="A0A2S7VYP3"/>
<keyword evidence="3" id="KW-0808">Transferase</keyword>
<evidence type="ECO:0000256" key="3">
    <source>
        <dbReference type="ARBA" id="ARBA00022679"/>
    </source>
</evidence>
<dbReference type="PANTHER" id="PTHR41533:SF1">
    <property type="entry name" value="L,D-TRANSPEPTIDASE YCBB-RELATED"/>
    <property type="match status" value="1"/>
</dbReference>
<dbReference type="InterPro" id="IPR036366">
    <property type="entry name" value="PGBDSf"/>
</dbReference>
<gene>
    <name evidence="10" type="ORF">BTO08_07085</name>
</gene>
<evidence type="ECO:0000256" key="5">
    <source>
        <dbReference type="ARBA" id="ARBA00022984"/>
    </source>
</evidence>
<dbReference type="InterPro" id="IPR052905">
    <property type="entry name" value="LD-transpeptidase_YkuD-like"/>
</dbReference>
<dbReference type="InterPro" id="IPR038063">
    <property type="entry name" value="Transpep_catalytic_dom"/>
</dbReference>
<dbReference type="OrthoDB" id="9778545at2"/>
<dbReference type="InterPro" id="IPR045380">
    <property type="entry name" value="LD_TPept_scaffold_dom"/>
</dbReference>
<feature type="signal peptide" evidence="8">
    <location>
        <begin position="1"/>
        <end position="22"/>
    </location>
</feature>
<dbReference type="UniPathway" id="UPA00219"/>
<dbReference type="InterPro" id="IPR036365">
    <property type="entry name" value="PGBD-like_sf"/>
</dbReference>
<dbReference type="EMBL" id="MSCJ01000001">
    <property type="protein sequence ID" value="PQJ67181.1"/>
    <property type="molecule type" value="Genomic_DNA"/>
</dbReference>
<dbReference type="PANTHER" id="PTHR41533">
    <property type="entry name" value="L,D-TRANSPEPTIDASE HI_1667-RELATED"/>
    <property type="match status" value="1"/>
</dbReference>
<dbReference type="SUPFAM" id="SSF47090">
    <property type="entry name" value="PGBD-like"/>
    <property type="match status" value="1"/>
</dbReference>
<dbReference type="Proteomes" id="UP000238730">
    <property type="component" value="Unassembled WGS sequence"/>
</dbReference>
<evidence type="ECO:0000256" key="8">
    <source>
        <dbReference type="SAM" id="SignalP"/>
    </source>
</evidence>
<keyword evidence="5 7" id="KW-0573">Peptidoglycan synthesis</keyword>
<feature type="active site" description="Nucleophile" evidence="7">
    <location>
        <position position="493"/>
    </location>
</feature>
<evidence type="ECO:0000313" key="11">
    <source>
        <dbReference type="Proteomes" id="UP000238730"/>
    </source>
</evidence>
<dbReference type="Pfam" id="PF03734">
    <property type="entry name" value="YkuD"/>
    <property type="match status" value="1"/>
</dbReference>
<dbReference type="PROSITE" id="PS52029">
    <property type="entry name" value="LD_TPASE"/>
    <property type="match status" value="1"/>
</dbReference>
<dbReference type="GO" id="GO:0004180">
    <property type="term" value="F:carboxypeptidase activity"/>
    <property type="evidence" value="ECO:0007669"/>
    <property type="project" value="UniProtKB-ARBA"/>
</dbReference>
<dbReference type="GO" id="GO:0009252">
    <property type="term" value="P:peptidoglycan biosynthetic process"/>
    <property type="evidence" value="ECO:0007669"/>
    <property type="project" value="UniProtKB-UniPathway"/>
</dbReference>
<comment type="pathway">
    <text evidence="1 7">Cell wall biogenesis; peptidoglycan biosynthesis.</text>
</comment>
<sequence>MTICKYWYFTSVLCLFSINLTASSDLPSHSEIENKTIVIKDKQIITSELMNSSDEEIFSNNHTVSQQYQIAKGWVKDIANNVQGIQYIDKLAELYLTIGYGQVWQDQIAMAEFEEQLYLLSLTRISPDLTRRYHNLKRYRNNNDWRDYDVLATDTLFAYMGFIEGIQKKGNLWLFGDIPPTILPLPSDGFIEELLTSHEQQRLRYFIARLKPLDNEYTELVTALNKLNEIKDTRWPVFLFKGNIRPGQYVKNIEGVVTVLETLGDMTALEAKKVRTQKRKHLSGAVVIAVKRFQERHGLKSDGVIGPQTQQWLALNIKERIRLLALNAQRMRLWSVKPDTGIVVNIPSYYMNLWLDGERVLGSKVIVGRPSRQTPMIDSDIQSVVFNPYWNVPNSIMKRDIMPKVRRNRNYLANHNYEVIKGWGSAQKIAINSIPYHLLSPNRFPYRLRQKPGKRNALGLFKFNFPNNQAIYLHDTASRSLFKKHERALSSGCIRVERAKSLARVLLEYSGSSEKRFNNLSRSRKTRTIVLGDSKNVPVDLIYQTAWVDDLGLLNYRSDIYKYDRDQGKNSSLISAYNY</sequence>
<keyword evidence="8" id="KW-0732">Signal</keyword>
<accession>A0A2S7VYP3</accession>
<dbReference type="InterPro" id="IPR002477">
    <property type="entry name" value="Peptidoglycan-bd-like"/>
</dbReference>
<dbReference type="InterPro" id="IPR005490">
    <property type="entry name" value="LD_TPept_cat_dom"/>
</dbReference>
<evidence type="ECO:0000256" key="6">
    <source>
        <dbReference type="ARBA" id="ARBA00023316"/>
    </source>
</evidence>
<evidence type="ECO:0000313" key="10">
    <source>
        <dbReference type="EMBL" id="PQJ67181.1"/>
    </source>
</evidence>
<dbReference type="Gene3D" id="2.40.440.10">
    <property type="entry name" value="L,D-transpeptidase catalytic domain-like"/>
    <property type="match status" value="1"/>
</dbReference>
<dbReference type="Pfam" id="PF20142">
    <property type="entry name" value="Scaffold"/>
    <property type="match status" value="1"/>
</dbReference>
<dbReference type="GO" id="GO:0016740">
    <property type="term" value="F:transferase activity"/>
    <property type="evidence" value="ECO:0007669"/>
    <property type="project" value="UniProtKB-KW"/>
</dbReference>
<keyword evidence="4 7" id="KW-0133">Cell shape</keyword>
<keyword evidence="6 7" id="KW-0961">Cell wall biogenesis/degradation</keyword>
<dbReference type="GO" id="GO:0008360">
    <property type="term" value="P:regulation of cell shape"/>
    <property type="evidence" value="ECO:0007669"/>
    <property type="project" value="UniProtKB-UniRule"/>
</dbReference>
<dbReference type="Pfam" id="PF01471">
    <property type="entry name" value="PG_binding_1"/>
    <property type="match status" value="1"/>
</dbReference>
<evidence type="ECO:0000256" key="2">
    <source>
        <dbReference type="ARBA" id="ARBA00005992"/>
    </source>
</evidence>
<organism evidence="10 11">
    <name type="scientific">Photobacterium angustum</name>
    <dbReference type="NCBI Taxonomy" id="661"/>
    <lineage>
        <taxon>Bacteria</taxon>
        <taxon>Pseudomonadati</taxon>
        <taxon>Pseudomonadota</taxon>
        <taxon>Gammaproteobacteria</taxon>
        <taxon>Vibrionales</taxon>
        <taxon>Vibrionaceae</taxon>
        <taxon>Photobacterium</taxon>
    </lineage>
</organism>
<comment type="caution">
    <text evidence="10">The sequence shown here is derived from an EMBL/GenBank/DDBJ whole genome shotgun (WGS) entry which is preliminary data.</text>
</comment>
<proteinExistence type="inferred from homology"/>